<name>A0ABR2X9R6_9PEZI</name>
<comment type="subunit">
    <text evidence="6">Homodimer.</text>
</comment>
<evidence type="ECO:0000256" key="8">
    <source>
        <dbReference type="ARBA" id="ARBA00022723"/>
    </source>
</evidence>
<evidence type="ECO:0000256" key="10">
    <source>
        <dbReference type="SAM" id="MobiDB-lite"/>
    </source>
</evidence>
<reference evidence="12 13" key="1">
    <citation type="submission" date="2024-02" db="EMBL/GenBank/DDBJ databases">
        <title>First draft genome assembly of two strains of Seiridium cardinale.</title>
        <authorList>
            <person name="Emiliani G."/>
            <person name="Scali E."/>
        </authorList>
    </citation>
    <scope>NUCLEOTIDE SEQUENCE [LARGE SCALE GENOMIC DNA]</scope>
    <source>
        <strain evidence="12 13">BM-138-000479</strain>
    </source>
</reference>
<evidence type="ECO:0000256" key="2">
    <source>
        <dbReference type="ARBA" id="ARBA00001936"/>
    </source>
</evidence>
<evidence type="ECO:0000256" key="6">
    <source>
        <dbReference type="ARBA" id="ARBA00011738"/>
    </source>
</evidence>
<dbReference type="PANTHER" id="PTHR11845">
    <property type="entry name" value="5'-DEOXYNUCLEOTIDASE HDDC2"/>
    <property type="match status" value="1"/>
</dbReference>
<keyword evidence="8" id="KW-0479">Metal-binding</keyword>
<sequence>MAQNDNSAPLPESYATSNIPVFLGRDQIQAPSSLEVNFDNRIVAMSPSSANGEQKPIDPSIVHSPKVSGPWSVDKVLATVHPAPPTGQSSSPIPFFHILERLKTTKREGWRRFGIERGESIADHMYRMSLITMLCPPTLAPRLDVAKCIKMCLIHDMAESIVGDITPVDGVSKPEKNRREAETMDYISDNLLGNVYGGLAAKEIRTIWQEYEDSQTLDSLFVHDVDKMELLCQMVEYEKRGDRALDLGEFAYVSTKMVLPETREWAKDILKEREEFWGAKEHVHGELRDGGVGDTTVEQQDAYYAKETSRTAS</sequence>
<dbReference type="InterPro" id="IPR006674">
    <property type="entry name" value="HD_domain"/>
</dbReference>
<keyword evidence="13" id="KW-1185">Reference proteome</keyword>
<evidence type="ECO:0000256" key="5">
    <source>
        <dbReference type="ARBA" id="ARBA00009999"/>
    </source>
</evidence>
<evidence type="ECO:0000256" key="3">
    <source>
        <dbReference type="ARBA" id="ARBA00001941"/>
    </source>
</evidence>
<dbReference type="SUPFAM" id="SSF109604">
    <property type="entry name" value="HD-domain/PDEase-like"/>
    <property type="match status" value="1"/>
</dbReference>
<keyword evidence="9" id="KW-0378">Hydrolase</keyword>
<dbReference type="PANTHER" id="PTHR11845:SF13">
    <property type="entry name" value="5'-DEOXYNUCLEOTIDASE HDDC2"/>
    <property type="match status" value="1"/>
</dbReference>
<feature type="domain" description="HD/PDEase" evidence="11">
    <location>
        <begin position="117"/>
        <end position="240"/>
    </location>
</feature>
<evidence type="ECO:0000256" key="4">
    <source>
        <dbReference type="ARBA" id="ARBA00004074"/>
    </source>
</evidence>
<evidence type="ECO:0000313" key="12">
    <source>
        <dbReference type="EMBL" id="KAK9770524.1"/>
    </source>
</evidence>
<evidence type="ECO:0000313" key="13">
    <source>
        <dbReference type="Proteomes" id="UP001465668"/>
    </source>
</evidence>
<organism evidence="12 13">
    <name type="scientific">Seiridium cardinale</name>
    <dbReference type="NCBI Taxonomy" id="138064"/>
    <lineage>
        <taxon>Eukaryota</taxon>
        <taxon>Fungi</taxon>
        <taxon>Dikarya</taxon>
        <taxon>Ascomycota</taxon>
        <taxon>Pezizomycotina</taxon>
        <taxon>Sordariomycetes</taxon>
        <taxon>Xylariomycetidae</taxon>
        <taxon>Amphisphaeriales</taxon>
        <taxon>Sporocadaceae</taxon>
        <taxon>Seiridium</taxon>
    </lineage>
</organism>
<comment type="function">
    <text evidence="4">Catalyzes the dephosphorylation of the nucleoside 5'-monophosphates deoxyadenosine monophosphate (dAMP), deoxycytidine monophosphate (dCMP), deoxyguanosine monophosphate (dGMP) and deoxythymidine monophosphate (dTMP).</text>
</comment>
<dbReference type="InterPro" id="IPR003607">
    <property type="entry name" value="HD/PDEase_dom"/>
</dbReference>
<evidence type="ECO:0000256" key="1">
    <source>
        <dbReference type="ARBA" id="ARBA00001638"/>
    </source>
</evidence>
<evidence type="ECO:0000256" key="9">
    <source>
        <dbReference type="ARBA" id="ARBA00022801"/>
    </source>
</evidence>
<feature type="region of interest" description="Disordered" evidence="10">
    <location>
        <begin position="288"/>
        <end position="313"/>
    </location>
</feature>
<protein>
    <recommendedName>
        <fullName evidence="7">5'-deoxynucleotidase</fullName>
        <ecNumber evidence="7">3.1.3.89</ecNumber>
    </recommendedName>
</protein>
<dbReference type="Pfam" id="PF13023">
    <property type="entry name" value="HD_3"/>
    <property type="match status" value="1"/>
</dbReference>
<comment type="cofactor">
    <cofactor evidence="3">
        <name>Co(2+)</name>
        <dbReference type="ChEBI" id="CHEBI:48828"/>
    </cofactor>
</comment>
<comment type="similarity">
    <text evidence="5">Belongs to the HDDC2 family.</text>
</comment>
<dbReference type="EMBL" id="JARVKM010000091">
    <property type="protein sequence ID" value="KAK9770524.1"/>
    <property type="molecule type" value="Genomic_DNA"/>
</dbReference>
<accession>A0ABR2X9R6</accession>
<dbReference type="EC" id="3.1.3.89" evidence="7"/>
<dbReference type="SMART" id="SM00471">
    <property type="entry name" value="HDc"/>
    <property type="match status" value="1"/>
</dbReference>
<evidence type="ECO:0000256" key="7">
    <source>
        <dbReference type="ARBA" id="ARBA00012964"/>
    </source>
</evidence>
<evidence type="ECO:0000259" key="11">
    <source>
        <dbReference type="SMART" id="SM00471"/>
    </source>
</evidence>
<dbReference type="InterPro" id="IPR039356">
    <property type="entry name" value="YfbR/HDDC2"/>
</dbReference>
<proteinExistence type="inferred from homology"/>
<dbReference type="Gene3D" id="1.10.3210.10">
    <property type="entry name" value="Hypothetical protein af1432"/>
    <property type="match status" value="1"/>
</dbReference>
<dbReference type="Proteomes" id="UP001465668">
    <property type="component" value="Unassembled WGS sequence"/>
</dbReference>
<gene>
    <name evidence="12" type="ORF">SCAR479_12795</name>
</gene>
<comment type="catalytic activity">
    <reaction evidence="1">
        <text>a 2'-deoxyribonucleoside 5'-phosphate + H2O = a 2'-deoxyribonucleoside + phosphate</text>
        <dbReference type="Rhea" id="RHEA:36167"/>
        <dbReference type="ChEBI" id="CHEBI:15377"/>
        <dbReference type="ChEBI" id="CHEBI:18274"/>
        <dbReference type="ChEBI" id="CHEBI:43474"/>
        <dbReference type="ChEBI" id="CHEBI:65317"/>
        <dbReference type="EC" id="3.1.3.89"/>
    </reaction>
</comment>
<comment type="cofactor">
    <cofactor evidence="2">
        <name>Mn(2+)</name>
        <dbReference type="ChEBI" id="CHEBI:29035"/>
    </cofactor>
</comment>
<comment type="caution">
    <text evidence="12">The sequence shown here is derived from an EMBL/GenBank/DDBJ whole genome shotgun (WGS) entry which is preliminary data.</text>
</comment>